<evidence type="ECO:0000313" key="1">
    <source>
        <dbReference type="EMBL" id="KAJ7034420.1"/>
    </source>
</evidence>
<protein>
    <submittedName>
        <fullName evidence="1">Uncharacterized protein</fullName>
    </submittedName>
</protein>
<organism evidence="1 2">
    <name type="scientific">Mycena alexandri</name>
    <dbReference type="NCBI Taxonomy" id="1745969"/>
    <lineage>
        <taxon>Eukaryota</taxon>
        <taxon>Fungi</taxon>
        <taxon>Dikarya</taxon>
        <taxon>Basidiomycota</taxon>
        <taxon>Agaricomycotina</taxon>
        <taxon>Agaricomycetes</taxon>
        <taxon>Agaricomycetidae</taxon>
        <taxon>Agaricales</taxon>
        <taxon>Marasmiineae</taxon>
        <taxon>Mycenaceae</taxon>
        <taxon>Mycena</taxon>
    </lineage>
</organism>
<name>A0AAD6SX74_9AGAR</name>
<dbReference type="AlphaFoldDB" id="A0AAD6SX74"/>
<evidence type="ECO:0000313" key="2">
    <source>
        <dbReference type="Proteomes" id="UP001218188"/>
    </source>
</evidence>
<dbReference type="Proteomes" id="UP001218188">
    <property type="component" value="Unassembled WGS sequence"/>
</dbReference>
<accession>A0AAD6SX74</accession>
<dbReference type="EMBL" id="JARJCM010000057">
    <property type="protein sequence ID" value="KAJ7034420.1"/>
    <property type="molecule type" value="Genomic_DNA"/>
</dbReference>
<comment type="caution">
    <text evidence="1">The sequence shown here is derived from an EMBL/GenBank/DDBJ whole genome shotgun (WGS) entry which is preliminary data.</text>
</comment>
<keyword evidence="2" id="KW-1185">Reference proteome</keyword>
<gene>
    <name evidence="1" type="ORF">C8F04DRAFT_1183234</name>
</gene>
<sequence>MFCSAKSHAVTALYTVHVTALSEQVPHYRRSIGIPNVATQILKTPSIHFQLMLSSPKILIQKSLELLLDDASRRSAKMSPASRRHSMLHIMARHRVYRRQRYYNKLNKALVARPSRSDGKGCCYMFETIDGFKFGSAMHPFTRQAQWASQCKGEVQRWHWFWLVPRRRKLGMRWSEVQNASSNSTIVQKGYGSAQILACTATQHMSKNSTYPALEGGTLFARQSRGLSDFWVGG</sequence>
<proteinExistence type="predicted"/>
<reference evidence="1" key="1">
    <citation type="submission" date="2023-03" db="EMBL/GenBank/DDBJ databases">
        <title>Massive genome expansion in bonnet fungi (Mycena s.s.) driven by repeated elements and novel gene families across ecological guilds.</title>
        <authorList>
            <consortium name="Lawrence Berkeley National Laboratory"/>
            <person name="Harder C.B."/>
            <person name="Miyauchi S."/>
            <person name="Viragh M."/>
            <person name="Kuo A."/>
            <person name="Thoen E."/>
            <person name="Andreopoulos B."/>
            <person name="Lu D."/>
            <person name="Skrede I."/>
            <person name="Drula E."/>
            <person name="Henrissat B."/>
            <person name="Morin E."/>
            <person name="Kohler A."/>
            <person name="Barry K."/>
            <person name="LaButti K."/>
            <person name="Morin E."/>
            <person name="Salamov A."/>
            <person name="Lipzen A."/>
            <person name="Mereny Z."/>
            <person name="Hegedus B."/>
            <person name="Baldrian P."/>
            <person name="Stursova M."/>
            <person name="Weitz H."/>
            <person name="Taylor A."/>
            <person name="Grigoriev I.V."/>
            <person name="Nagy L.G."/>
            <person name="Martin F."/>
            <person name="Kauserud H."/>
        </authorList>
    </citation>
    <scope>NUCLEOTIDE SEQUENCE</scope>
    <source>
        <strain evidence="1">CBHHK200</strain>
    </source>
</reference>